<gene>
    <name evidence="1" type="ORF">A3C95_00875</name>
</gene>
<protein>
    <submittedName>
        <fullName evidence="1">Uncharacterized protein</fullName>
    </submittedName>
</protein>
<dbReference type="EMBL" id="MFLM01000005">
    <property type="protein sequence ID" value="OGG68699.1"/>
    <property type="molecule type" value="Genomic_DNA"/>
</dbReference>
<reference evidence="1 2" key="1">
    <citation type="journal article" date="2016" name="Nat. Commun.">
        <title>Thousands of microbial genomes shed light on interconnected biogeochemical processes in an aquifer system.</title>
        <authorList>
            <person name="Anantharaman K."/>
            <person name="Brown C.T."/>
            <person name="Hug L.A."/>
            <person name="Sharon I."/>
            <person name="Castelle C.J."/>
            <person name="Probst A.J."/>
            <person name="Thomas B.C."/>
            <person name="Singh A."/>
            <person name="Wilkins M.J."/>
            <person name="Karaoz U."/>
            <person name="Brodie E.L."/>
            <person name="Williams K.H."/>
            <person name="Hubbard S.S."/>
            <person name="Banfield J.F."/>
        </authorList>
    </citation>
    <scope>NUCLEOTIDE SEQUENCE [LARGE SCALE GENOMIC DNA]</scope>
</reference>
<evidence type="ECO:0000313" key="1">
    <source>
        <dbReference type="EMBL" id="OGG68699.1"/>
    </source>
</evidence>
<sequence>MLALGFTRAPRGEHIKTSAPLPCFKVSRLAETRQGAVYMTFARDARGRDWFAPKRIYLHKDGFVQTIPKGVPLDPETAEQVMKHPGSIIYFNPRHCRRTKEKDTD</sequence>
<comment type="caution">
    <text evidence="1">The sequence shown here is derived from an EMBL/GenBank/DDBJ whole genome shotgun (WGS) entry which is preliminary data.</text>
</comment>
<evidence type="ECO:0000313" key="2">
    <source>
        <dbReference type="Proteomes" id="UP000177107"/>
    </source>
</evidence>
<name>A0A1F6E4T2_9BACT</name>
<organism evidence="1 2">
    <name type="scientific">Candidatus Kaiserbacteria bacterium RIFCSPHIGHO2_02_FULL_56_30</name>
    <dbReference type="NCBI Taxonomy" id="1798499"/>
    <lineage>
        <taxon>Bacteria</taxon>
        <taxon>Candidatus Kaiseribacteriota</taxon>
    </lineage>
</organism>
<dbReference type="AlphaFoldDB" id="A0A1F6E4T2"/>
<accession>A0A1F6E4T2</accession>
<dbReference type="Proteomes" id="UP000177107">
    <property type="component" value="Unassembled WGS sequence"/>
</dbReference>
<proteinExistence type="predicted"/>